<reference evidence="3" key="1">
    <citation type="submission" date="2016-06" db="EMBL/GenBank/DDBJ databases">
        <authorList>
            <person name="Nascimento L."/>
            <person name="Pereira R.V."/>
            <person name="Martins L.F."/>
            <person name="Quaggio R.B."/>
            <person name="Silva A.M."/>
            <person name="Setubal J.C."/>
        </authorList>
    </citation>
    <scope>NUCLEOTIDE SEQUENCE [LARGE SCALE GENOMIC DNA]</scope>
</reference>
<dbReference type="AlphaFoldDB" id="A0A1Y3PSR9"/>
<gene>
    <name evidence="2" type="ORF">BAA01_08555</name>
</gene>
<accession>A0A1Y3PSR9</accession>
<feature type="compositionally biased region" description="Basic and acidic residues" evidence="1">
    <location>
        <begin position="31"/>
        <end position="54"/>
    </location>
</feature>
<organism evidence="2 3">
    <name type="scientific">Bacillus thermozeamaize</name>
    <dbReference type="NCBI Taxonomy" id="230954"/>
    <lineage>
        <taxon>Bacteria</taxon>
        <taxon>Bacillati</taxon>
        <taxon>Bacillota</taxon>
        <taxon>Bacilli</taxon>
        <taxon>Bacillales</taxon>
        <taxon>Bacillaceae</taxon>
        <taxon>Bacillus</taxon>
    </lineage>
</organism>
<name>A0A1Y3PSR9_9BACI</name>
<feature type="region of interest" description="Disordered" evidence="1">
    <location>
        <begin position="1"/>
        <end position="61"/>
    </location>
</feature>
<evidence type="ECO:0000313" key="3">
    <source>
        <dbReference type="Proteomes" id="UP000196475"/>
    </source>
</evidence>
<evidence type="ECO:0000256" key="1">
    <source>
        <dbReference type="SAM" id="MobiDB-lite"/>
    </source>
</evidence>
<proteinExistence type="predicted"/>
<comment type="caution">
    <text evidence="2">The sequence shown here is derived from an EMBL/GenBank/DDBJ whole genome shotgun (WGS) entry which is preliminary data.</text>
</comment>
<dbReference type="Proteomes" id="UP000196475">
    <property type="component" value="Unassembled WGS sequence"/>
</dbReference>
<protein>
    <submittedName>
        <fullName evidence="2">Uncharacterized protein</fullName>
    </submittedName>
</protein>
<sequence>MKDKGVNQMVRNRKFSNNQPSEVKMPQEMSLEQKKYLKEARRRSEEPIDHRKTDGPNIPST</sequence>
<dbReference type="EMBL" id="LZRT01000064">
    <property type="protein sequence ID" value="OUM88208.1"/>
    <property type="molecule type" value="Genomic_DNA"/>
</dbReference>
<evidence type="ECO:0000313" key="2">
    <source>
        <dbReference type="EMBL" id="OUM88208.1"/>
    </source>
</evidence>